<dbReference type="SUPFAM" id="SSF53448">
    <property type="entry name" value="Nucleotide-diphospho-sugar transferases"/>
    <property type="match status" value="1"/>
</dbReference>
<organism evidence="1 2">
    <name type="scientific">Mycoplasmoides gallisepticum S6</name>
    <dbReference type="NCBI Taxonomy" id="1006581"/>
    <lineage>
        <taxon>Bacteria</taxon>
        <taxon>Bacillati</taxon>
        <taxon>Mycoplasmatota</taxon>
        <taxon>Mycoplasmoidales</taxon>
        <taxon>Mycoplasmoidaceae</taxon>
        <taxon>Mycoplasmoides</taxon>
    </lineage>
</organism>
<accession>A0A0F6CLK6</accession>
<proteinExistence type="predicted"/>
<dbReference type="AlphaFoldDB" id="A0A0F6CLK6"/>
<evidence type="ECO:0000313" key="1">
    <source>
        <dbReference type="EMBL" id="AHB99978.1"/>
    </source>
</evidence>
<dbReference type="InterPro" id="IPR029044">
    <property type="entry name" value="Nucleotide-diphossugar_trans"/>
</dbReference>
<dbReference type="EMBL" id="CP006916">
    <property type="protein sequence ID" value="AHB99978.1"/>
    <property type="molecule type" value="Genomic_DNA"/>
</dbReference>
<sequence>MTLTTVLYLRNCANNLQRTLDYLKNEKLIVLLDQSVDLTNEIVEKNNLDPTIVLKQKFNNLANGLNYLFKENLITTDFYYIFDVRNELDEQLISVLKQNLGEQKLYFWNLKRYQKLYKPVKFKNLIYENLDFVNTVFYKKDIVPLSVSPHGELAYFDLLFQHLDQDRAYRYLKFLSSINEPELFDPKLRRYKVELEDQNIAFLNKMIANNHQEYLWYYFEHNLEFVKRIVKRGVTFEINRKNSFFKTNGFNPLSFYRLNKKYKELFKLVKQ</sequence>
<name>A0A0F6CLK6_MYCGL</name>
<gene>
    <name evidence="1" type="ORF">GCW_00430</name>
</gene>
<dbReference type="HOGENOM" id="CLU_1101889_0_0_14"/>
<evidence type="ECO:0000313" key="2">
    <source>
        <dbReference type="Proteomes" id="UP000018735"/>
    </source>
</evidence>
<dbReference type="KEGG" id="mgz:GCW_00430"/>
<dbReference type="Proteomes" id="UP000018735">
    <property type="component" value="Chromosome"/>
</dbReference>
<reference evidence="1 2" key="1">
    <citation type="journal article" date="2011" name="PLoS ONE">
        <title>Core proteome of the minimal cell: comparative proteomics of three mollicute species.</title>
        <authorList>
            <person name="Fisunov G.Y."/>
            <person name="Alexeev D.G."/>
            <person name="Bazaleev N.A."/>
            <person name="Ladygina V.G."/>
            <person name="Galyamina M.A."/>
            <person name="Kondratov I.G."/>
            <person name="Zhukova N.A."/>
            <person name="Serebryakova M.V."/>
            <person name="Demina I.A."/>
            <person name="Govorun V.M."/>
        </authorList>
    </citation>
    <scope>NUCLEOTIDE SEQUENCE [LARGE SCALE GENOMIC DNA]</scope>
    <source>
        <strain evidence="1 2">S6</strain>
    </source>
</reference>
<protein>
    <submittedName>
        <fullName evidence="1">Uncharacterized protein</fullName>
    </submittedName>
</protein>
<dbReference type="RefSeq" id="WP_011883738.1">
    <property type="nucleotide sequence ID" value="NC_023030.2"/>
</dbReference>